<dbReference type="GO" id="GO:0004170">
    <property type="term" value="F:dUTP diphosphatase activity"/>
    <property type="evidence" value="ECO:0007669"/>
    <property type="project" value="UniProtKB-EC"/>
</dbReference>
<dbReference type="EMBL" id="JAUIZM010000002">
    <property type="protein sequence ID" value="KAK1396187.1"/>
    <property type="molecule type" value="Genomic_DNA"/>
</dbReference>
<dbReference type="Gene3D" id="2.70.40.10">
    <property type="match status" value="1"/>
</dbReference>
<accession>A0AAD8J1Y2</accession>
<dbReference type="CDD" id="cd07557">
    <property type="entry name" value="trimeric_dUTPase"/>
    <property type="match status" value="1"/>
</dbReference>
<keyword evidence="5" id="KW-0546">Nucleotide metabolism</keyword>
<dbReference type="Pfam" id="PF00692">
    <property type="entry name" value="dUTPase"/>
    <property type="match status" value="1"/>
</dbReference>
<dbReference type="Proteomes" id="UP001237642">
    <property type="component" value="Unassembled WGS sequence"/>
</dbReference>
<gene>
    <name evidence="8" type="ORF">POM88_006050</name>
</gene>
<dbReference type="InterPro" id="IPR033704">
    <property type="entry name" value="dUTPase_trimeric"/>
</dbReference>
<evidence type="ECO:0000256" key="6">
    <source>
        <dbReference type="PROSITE-ProRule" id="PRU00042"/>
    </source>
</evidence>
<protein>
    <recommendedName>
        <fullName evidence="3">dUTP diphosphatase</fullName>
        <ecNumber evidence="3">3.6.1.23</ecNumber>
    </recommendedName>
</protein>
<dbReference type="GO" id="GO:0006226">
    <property type="term" value="P:dUMP biosynthetic process"/>
    <property type="evidence" value="ECO:0007669"/>
    <property type="project" value="InterPro"/>
</dbReference>
<name>A0AAD8J1Y2_9APIA</name>
<keyword evidence="6" id="KW-0479">Metal-binding</keyword>
<dbReference type="PROSITE" id="PS00028">
    <property type="entry name" value="ZINC_FINGER_C2H2_1"/>
    <property type="match status" value="1"/>
</dbReference>
<dbReference type="PROSITE" id="PS50157">
    <property type="entry name" value="ZINC_FINGER_C2H2_2"/>
    <property type="match status" value="1"/>
</dbReference>
<dbReference type="InterPro" id="IPR029054">
    <property type="entry name" value="dUTPase-like"/>
</dbReference>
<keyword evidence="4" id="KW-0378">Hydrolase</keyword>
<keyword evidence="6" id="KW-0862">Zinc</keyword>
<dbReference type="PANTHER" id="PTHR11241:SF0">
    <property type="entry name" value="DEOXYURIDINE 5'-TRIPHOSPHATE NUCLEOTIDOHYDROLASE"/>
    <property type="match status" value="1"/>
</dbReference>
<feature type="domain" description="C2H2-type" evidence="7">
    <location>
        <begin position="256"/>
        <end position="283"/>
    </location>
</feature>
<dbReference type="GO" id="GO:0046081">
    <property type="term" value="P:dUTP catabolic process"/>
    <property type="evidence" value="ECO:0007669"/>
    <property type="project" value="InterPro"/>
</dbReference>
<sequence>MLEGSPLSAGYDLSSASEIKVPARGKALVPKDLRIAVPEGTYARIAPRSGLAWKHSIDVGASVIDADYRGPVGVILFNYSDVDFEVKAGDRIAQLIIAIFPHFSCASLFVKTPYFVLKYQGRISRKYTVLPEIYFSIAFKDPQAGVKPPGVWKTFLGVISQVRTTNNLQRCKLISGLDIDRYVVQYRVSEFFDTTLFNAISITYSRIKPGAAPLSCMVCIIMASQQSPVSSKSSSSSCISVSNARIAKPRAIGKTFPCTFCEKTFPTPMALGGHQNGHRALRAAIAKRPVQSLFPYQRYPINYASYPGRSLALSTFDQNIAREGQLMAINKPSSVVQEASRPPPPSDHVRYLQEIFDKEMKARLAMISAPPLATSVPPAAATGTTFFGGRGFLGGASAAPNIGASGSATGATVFGVPDFMGASSALKTAPSIGASGIANGVNLEEEEDDELHLELKL</sequence>
<evidence type="ECO:0000256" key="4">
    <source>
        <dbReference type="ARBA" id="ARBA00022801"/>
    </source>
</evidence>
<organism evidence="8 9">
    <name type="scientific">Heracleum sosnowskyi</name>
    <dbReference type="NCBI Taxonomy" id="360622"/>
    <lineage>
        <taxon>Eukaryota</taxon>
        <taxon>Viridiplantae</taxon>
        <taxon>Streptophyta</taxon>
        <taxon>Embryophyta</taxon>
        <taxon>Tracheophyta</taxon>
        <taxon>Spermatophyta</taxon>
        <taxon>Magnoliopsida</taxon>
        <taxon>eudicotyledons</taxon>
        <taxon>Gunneridae</taxon>
        <taxon>Pentapetalae</taxon>
        <taxon>asterids</taxon>
        <taxon>campanulids</taxon>
        <taxon>Apiales</taxon>
        <taxon>Apiaceae</taxon>
        <taxon>Apioideae</taxon>
        <taxon>apioid superclade</taxon>
        <taxon>Tordylieae</taxon>
        <taxon>Tordyliinae</taxon>
        <taxon>Heracleum</taxon>
    </lineage>
</organism>
<dbReference type="EC" id="3.6.1.23" evidence="3"/>
<dbReference type="NCBIfam" id="TIGR00576">
    <property type="entry name" value="dut"/>
    <property type="match status" value="1"/>
</dbReference>
<proteinExistence type="inferred from homology"/>
<evidence type="ECO:0000256" key="1">
    <source>
        <dbReference type="ARBA" id="ARBA00005142"/>
    </source>
</evidence>
<evidence type="ECO:0000256" key="5">
    <source>
        <dbReference type="ARBA" id="ARBA00023080"/>
    </source>
</evidence>
<dbReference type="SUPFAM" id="SSF51283">
    <property type="entry name" value="dUTPase-like"/>
    <property type="match status" value="1"/>
</dbReference>
<dbReference type="InterPro" id="IPR036157">
    <property type="entry name" value="dUTPase-like_sf"/>
</dbReference>
<reference evidence="8" key="1">
    <citation type="submission" date="2023-02" db="EMBL/GenBank/DDBJ databases">
        <title>Genome of toxic invasive species Heracleum sosnowskyi carries increased number of genes despite the absence of recent whole-genome duplications.</title>
        <authorList>
            <person name="Schelkunov M."/>
            <person name="Shtratnikova V."/>
            <person name="Makarenko M."/>
            <person name="Klepikova A."/>
            <person name="Omelchenko D."/>
            <person name="Novikova G."/>
            <person name="Obukhova E."/>
            <person name="Bogdanov V."/>
            <person name="Penin A."/>
            <person name="Logacheva M."/>
        </authorList>
    </citation>
    <scope>NUCLEOTIDE SEQUENCE</scope>
    <source>
        <strain evidence="8">Hsosn_3</strain>
        <tissue evidence="8">Leaf</tissue>
    </source>
</reference>
<dbReference type="PANTHER" id="PTHR11241">
    <property type="entry name" value="DEOXYURIDINE 5'-TRIPHOSPHATE NUCLEOTIDOHYDROLASE"/>
    <property type="match status" value="1"/>
</dbReference>
<reference evidence="8" key="2">
    <citation type="submission" date="2023-05" db="EMBL/GenBank/DDBJ databases">
        <authorList>
            <person name="Schelkunov M.I."/>
        </authorList>
    </citation>
    <scope>NUCLEOTIDE SEQUENCE</scope>
    <source>
        <strain evidence="8">Hsosn_3</strain>
        <tissue evidence="8">Leaf</tissue>
    </source>
</reference>
<evidence type="ECO:0000313" key="9">
    <source>
        <dbReference type="Proteomes" id="UP001237642"/>
    </source>
</evidence>
<dbReference type="GO" id="GO:0008270">
    <property type="term" value="F:zinc ion binding"/>
    <property type="evidence" value="ECO:0007669"/>
    <property type="project" value="UniProtKB-KW"/>
</dbReference>
<evidence type="ECO:0000256" key="2">
    <source>
        <dbReference type="ARBA" id="ARBA00006581"/>
    </source>
</evidence>
<keyword evidence="6" id="KW-0863">Zinc-finger</keyword>
<dbReference type="GO" id="GO:0000287">
    <property type="term" value="F:magnesium ion binding"/>
    <property type="evidence" value="ECO:0007669"/>
    <property type="project" value="InterPro"/>
</dbReference>
<dbReference type="AlphaFoldDB" id="A0AAD8J1Y2"/>
<keyword evidence="9" id="KW-1185">Reference proteome</keyword>
<dbReference type="InterPro" id="IPR008181">
    <property type="entry name" value="dUTPase"/>
</dbReference>
<evidence type="ECO:0000313" key="8">
    <source>
        <dbReference type="EMBL" id="KAK1396187.1"/>
    </source>
</evidence>
<evidence type="ECO:0000256" key="3">
    <source>
        <dbReference type="ARBA" id="ARBA00012379"/>
    </source>
</evidence>
<evidence type="ECO:0000259" key="7">
    <source>
        <dbReference type="PROSITE" id="PS50157"/>
    </source>
</evidence>
<dbReference type="InterPro" id="IPR013087">
    <property type="entry name" value="Znf_C2H2_type"/>
</dbReference>
<comment type="pathway">
    <text evidence="1">Pyrimidine metabolism; dUMP biosynthesis; dUMP from dCTP (dUTP route): step 2/2.</text>
</comment>
<comment type="caution">
    <text evidence="8">The sequence shown here is derived from an EMBL/GenBank/DDBJ whole genome shotgun (WGS) entry which is preliminary data.</text>
</comment>
<comment type="similarity">
    <text evidence="2">Belongs to the dUTPase family.</text>
</comment>